<dbReference type="PATRIC" id="fig|1423726.3.peg.2214"/>
<comment type="caution">
    <text evidence="3">The sequence shown here is derived from an EMBL/GenBank/DDBJ whole genome shotgun (WGS) entry which is preliminary data.</text>
</comment>
<feature type="region of interest" description="Disordered" evidence="1">
    <location>
        <begin position="90"/>
        <end position="121"/>
    </location>
</feature>
<evidence type="ECO:0000256" key="2">
    <source>
        <dbReference type="SAM" id="SignalP"/>
    </source>
</evidence>
<feature type="compositionally biased region" description="Low complexity" evidence="1">
    <location>
        <begin position="73"/>
        <end position="84"/>
    </location>
</feature>
<feature type="compositionally biased region" description="Low complexity" evidence="1">
    <location>
        <begin position="90"/>
        <end position="111"/>
    </location>
</feature>
<dbReference type="Proteomes" id="UP000051461">
    <property type="component" value="Unassembled WGS sequence"/>
</dbReference>
<evidence type="ECO:0000313" key="3">
    <source>
        <dbReference type="EMBL" id="KRK32450.1"/>
    </source>
</evidence>
<evidence type="ECO:0000256" key="1">
    <source>
        <dbReference type="SAM" id="MobiDB-lite"/>
    </source>
</evidence>
<keyword evidence="2" id="KW-0732">Signal</keyword>
<name>A0A0R1GMC5_9LACO</name>
<dbReference type="RefSeq" id="WP_057905945.1">
    <property type="nucleotide sequence ID" value="NZ_AZDA01000143.1"/>
</dbReference>
<feature type="chain" id="PRO_5038421655" description="Lipoprotein" evidence="2">
    <location>
        <begin position="19"/>
        <end position="219"/>
    </location>
</feature>
<evidence type="ECO:0000313" key="4">
    <source>
        <dbReference type="Proteomes" id="UP000051461"/>
    </source>
</evidence>
<feature type="region of interest" description="Disordered" evidence="1">
    <location>
        <begin position="65"/>
        <end position="84"/>
    </location>
</feature>
<reference evidence="3 4" key="1">
    <citation type="journal article" date="2015" name="Genome Announc.">
        <title>Expanding the biotechnology potential of lactobacilli through comparative genomics of 213 strains and associated genera.</title>
        <authorList>
            <person name="Sun Z."/>
            <person name="Harris H.M."/>
            <person name="McCann A."/>
            <person name="Guo C."/>
            <person name="Argimon S."/>
            <person name="Zhang W."/>
            <person name="Yang X."/>
            <person name="Jeffery I.B."/>
            <person name="Cooney J.C."/>
            <person name="Kagawa T.F."/>
            <person name="Liu W."/>
            <person name="Song Y."/>
            <person name="Salvetti E."/>
            <person name="Wrobel A."/>
            <person name="Rasinkangas P."/>
            <person name="Parkhill J."/>
            <person name="Rea M.C."/>
            <person name="O'Sullivan O."/>
            <person name="Ritari J."/>
            <person name="Douillard F.P."/>
            <person name="Paul Ross R."/>
            <person name="Yang R."/>
            <person name="Briner A.E."/>
            <person name="Felis G.E."/>
            <person name="de Vos W.M."/>
            <person name="Barrangou R."/>
            <person name="Klaenhammer T.R."/>
            <person name="Caufield P.W."/>
            <person name="Cui Y."/>
            <person name="Zhang H."/>
            <person name="O'Toole P.W."/>
        </authorList>
    </citation>
    <scope>NUCLEOTIDE SEQUENCE [LARGE SCALE GENOMIC DNA]</scope>
    <source>
        <strain evidence="3 4">DSM 20003</strain>
    </source>
</reference>
<keyword evidence="4" id="KW-1185">Reference proteome</keyword>
<evidence type="ECO:0008006" key="5">
    <source>
        <dbReference type="Google" id="ProtNLM"/>
    </source>
</evidence>
<dbReference type="AlphaFoldDB" id="A0A0R1GMC5"/>
<feature type="region of interest" description="Disordered" evidence="1">
    <location>
        <begin position="28"/>
        <end position="53"/>
    </location>
</feature>
<dbReference type="EMBL" id="AZDA01000143">
    <property type="protein sequence ID" value="KRK32450.1"/>
    <property type="molecule type" value="Genomic_DNA"/>
</dbReference>
<protein>
    <recommendedName>
        <fullName evidence="5">Lipoprotein</fullName>
    </recommendedName>
</protein>
<sequence>MKKGLYFGLLVLSALSLASCGHQTSAADKAASAKAASSRTAASEASASSQAASLKLKRVIASSAKKEAESASRESIAAASSSKAASESDAQAALAKAQSESAEAASKTADSNDLPDLPESVTTGTQVTSLAQAVSLIQSKLGTGDADNPITWTTMTAGSDTFEGDDGQAYYWIRGIRQTSLAAQKKAGAGSADGLDYYVYQNGLIRSRDAVEADMMADD</sequence>
<dbReference type="OrthoDB" id="2330055at2"/>
<gene>
    <name evidence="3" type="ORF">FC07_GL002136</name>
</gene>
<feature type="signal peptide" evidence="2">
    <location>
        <begin position="1"/>
        <end position="18"/>
    </location>
</feature>
<organism evidence="3 4">
    <name type="scientific">Loigolactobacillus bifermentans DSM 20003</name>
    <dbReference type="NCBI Taxonomy" id="1423726"/>
    <lineage>
        <taxon>Bacteria</taxon>
        <taxon>Bacillati</taxon>
        <taxon>Bacillota</taxon>
        <taxon>Bacilli</taxon>
        <taxon>Lactobacillales</taxon>
        <taxon>Lactobacillaceae</taxon>
        <taxon>Loigolactobacillus</taxon>
    </lineage>
</organism>
<accession>A0A0R1GMC5</accession>
<proteinExistence type="predicted"/>
<dbReference type="PROSITE" id="PS51257">
    <property type="entry name" value="PROKAR_LIPOPROTEIN"/>
    <property type="match status" value="1"/>
</dbReference>